<feature type="domain" description="Beta-xylosidase C-terminal Concanavalin A-like" evidence="7">
    <location>
        <begin position="343"/>
        <end position="548"/>
    </location>
</feature>
<sequence length="550" mass="60754">MTATIQNPILPGFNPDPSIVRVGDDYYVATSTFEWYPGVQIHHSRDLKNWRLVARPLTRAQQLDMRGDPDSGGVWAPDLSYADGLFWLIYTDVKRRDGAWKDTHNYLVTAPAIDGPWSDAIRLNSSGFDPSLFHDEDGRKWLVNMVWNHNFGPAGQRFGGILVQEYSPGEGRLVGPVRNIYRGTDHLFTEGPHLYRRDGWYYLLTAEGGTGYDHAVTMARSKTLEGPYETDPAKHVLTAKDAPEALLQRAGHADIVETEGGEFYMVHLCSRPLEATRRLATGGPRAIHADDVRRSPLGRETAIQKLVWPKGEFPRLAHGGNSPAETVAAPALAEQPFAAPPARTDFGGPELPPAFQWLRTPEPRRLFSLTERPGFLRIFGRESPGSAFEHALVARRQTDFAYRAETEIECSPTGYQQFAGLIAWYNRFKFHYLVVTADEAGARLLTVYSCPADWPNARLSFPLAEPIRLPADGPVRLGCDVDDGELRFRYALGDGDWSGLGIVLDQSALSDEAGNGPGNNFTGAFVGMAAHDTSGAGLAADFSYFSYEAV</sequence>
<gene>
    <name evidence="8" type="ORF">GTK09_21285</name>
</gene>
<evidence type="ECO:0000313" key="9">
    <source>
        <dbReference type="Proteomes" id="UP000469011"/>
    </source>
</evidence>
<evidence type="ECO:0000259" key="7">
    <source>
        <dbReference type="Pfam" id="PF17851"/>
    </source>
</evidence>
<dbReference type="InterPro" id="IPR023296">
    <property type="entry name" value="Glyco_hydro_beta-prop_sf"/>
</dbReference>
<dbReference type="CDD" id="cd09000">
    <property type="entry name" value="GH43_SXA-like"/>
    <property type="match status" value="1"/>
</dbReference>
<comment type="similarity">
    <text evidence="1 6">Belongs to the glycosyl hydrolase 43 family.</text>
</comment>
<evidence type="ECO:0000256" key="3">
    <source>
        <dbReference type="ARBA" id="ARBA00023295"/>
    </source>
</evidence>
<dbReference type="GO" id="GO:0005975">
    <property type="term" value="P:carbohydrate metabolic process"/>
    <property type="evidence" value="ECO:0007669"/>
    <property type="project" value="InterPro"/>
</dbReference>
<dbReference type="SUPFAM" id="SSF49899">
    <property type="entry name" value="Concanavalin A-like lectins/glucanases"/>
    <property type="match status" value="1"/>
</dbReference>
<keyword evidence="9" id="KW-1185">Reference proteome</keyword>
<feature type="site" description="Important for catalytic activity, responsible for pKa modulation of the active site Glu and correct orientation of both the proton donor and substrate" evidence="5">
    <location>
        <position position="129"/>
    </location>
</feature>
<keyword evidence="2 6" id="KW-0378">Hydrolase</keyword>
<dbReference type="InterPro" id="IPR013320">
    <property type="entry name" value="ConA-like_dom_sf"/>
</dbReference>
<accession>A0A6N9T8R3</accession>
<evidence type="ECO:0000256" key="1">
    <source>
        <dbReference type="ARBA" id="ARBA00009865"/>
    </source>
</evidence>
<keyword evidence="3 6" id="KW-0326">Glycosidase</keyword>
<feature type="active site" description="Proton donor" evidence="4">
    <location>
        <position position="190"/>
    </location>
</feature>
<dbReference type="Pfam" id="PF04616">
    <property type="entry name" value="Glyco_hydro_43"/>
    <property type="match status" value="1"/>
</dbReference>
<dbReference type="RefSeq" id="WP_163465409.1">
    <property type="nucleotide sequence ID" value="NZ_JAAAMG010000022.1"/>
</dbReference>
<dbReference type="AlphaFoldDB" id="A0A6N9T8R3"/>
<evidence type="ECO:0000256" key="6">
    <source>
        <dbReference type="RuleBase" id="RU361187"/>
    </source>
</evidence>
<dbReference type="Gene3D" id="2.60.120.200">
    <property type="match status" value="1"/>
</dbReference>
<dbReference type="SUPFAM" id="SSF75005">
    <property type="entry name" value="Arabinanase/levansucrase/invertase"/>
    <property type="match status" value="1"/>
</dbReference>
<organism evidence="8 9">
    <name type="scientific">Jiella pacifica</name>
    <dbReference type="NCBI Taxonomy" id="2696469"/>
    <lineage>
        <taxon>Bacteria</taxon>
        <taxon>Pseudomonadati</taxon>
        <taxon>Pseudomonadota</taxon>
        <taxon>Alphaproteobacteria</taxon>
        <taxon>Hyphomicrobiales</taxon>
        <taxon>Aurantimonadaceae</taxon>
        <taxon>Jiella</taxon>
    </lineage>
</organism>
<name>A0A6N9T8R3_9HYPH</name>
<dbReference type="EMBL" id="JAAAMG010000022">
    <property type="protein sequence ID" value="NDW06952.1"/>
    <property type="molecule type" value="Genomic_DNA"/>
</dbReference>
<dbReference type="GO" id="GO:0004553">
    <property type="term" value="F:hydrolase activity, hydrolyzing O-glycosyl compounds"/>
    <property type="evidence" value="ECO:0007669"/>
    <property type="project" value="InterPro"/>
</dbReference>
<dbReference type="Proteomes" id="UP000469011">
    <property type="component" value="Unassembled WGS sequence"/>
</dbReference>
<dbReference type="PANTHER" id="PTHR42812">
    <property type="entry name" value="BETA-XYLOSIDASE"/>
    <property type="match status" value="1"/>
</dbReference>
<dbReference type="InterPro" id="IPR006710">
    <property type="entry name" value="Glyco_hydro_43"/>
</dbReference>
<dbReference type="Gene3D" id="2.115.10.20">
    <property type="entry name" value="Glycosyl hydrolase domain, family 43"/>
    <property type="match status" value="1"/>
</dbReference>
<reference evidence="8 9" key="1">
    <citation type="submission" date="2020-01" db="EMBL/GenBank/DDBJ databases">
        <title>Jiella pacifica sp. nov.</title>
        <authorList>
            <person name="Xue Z."/>
            <person name="Zhu S."/>
            <person name="Chen J."/>
            <person name="Yang J."/>
        </authorList>
    </citation>
    <scope>NUCLEOTIDE SEQUENCE [LARGE SCALE GENOMIC DNA]</scope>
    <source>
        <strain evidence="8 9">40Bstr34</strain>
    </source>
</reference>
<evidence type="ECO:0000313" key="8">
    <source>
        <dbReference type="EMBL" id="NDW06952.1"/>
    </source>
</evidence>
<evidence type="ECO:0000256" key="5">
    <source>
        <dbReference type="PIRSR" id="PIRSR606710-2"/>
    </source>
</evidence>
<evidence type="ECO:0000256" key="2">
    <source>
        <dbReference type="ARBA" id="ARBA00022801"/>
    </source>
</evidence>
<dbReference type="InterPro" id="IPR041542">
    <property type="entry name" value="GH43_C2"/>
</dbReference>
<evidence type="ECO:0000256" key="4">
    <source>
        <dbReference type="PIRSR" id="PIRSR606710-1"/>
    </source>
</evidence>
<dbReference type="PANTHER" id="PTHR42812:SF12">
    <property type="entry name" value="BETA-XYLOSIDASE-RELATED"/>
    <property type="match status" value="1"/>
</dbReference>
<protein>
    <submittedName>
        <fullName evidence="8">Family 43 glycosylhydrolase</fullName>
    </submittedName>
</protein>
<dbReference type="Pfam" id="PF17851">
    <property type="entry name" value="GH43_C2"/>
    <property type="match status" value="1"/>
</dbReference>
<dbReference type="InterPro" id="IPR051795">
    <property type="entry name" value="Glycosyl_Hydrlase_43"/>
</dbReference>
<proteinExistence type="inferred from homology"/>
<feature type="active site" description="Proton acceptor" evidence="4">
    <location>
        <position position="16"/>
    </location>
</feature>
<comment type="caution">
    <text evidence="8">The sequence shown here is derived from an EMBL/GenBank/DDBJ whole genome shotgun (WGS) entry which is preliminary data.</text>
</comment>